<dbReference type="AlphaFoldDB" id="A0A0G0K466"/>
<protein>
    <submittedName>
        <fullName evidence="2">Transcriptional regulator, XRE family</fullName>
    </submittedName>
</protein>
<dbReference type="SMART" id="SM00530">
    <property type="entry name" value="HTH_XRE"/>
    <property type="match status" value="1"/>
</dbReference>
<sequence>MQEWKEVKKELLKDKEVYKEYKRLEPKYRLISELIGARARKGMTQKQLAEKVGTKQSAIARIEGGNSNPSFDFLEKITKALDSELIIQIR</sequence>
<dbReference type="PROSITE" id="PS50943">
    <property type="entry name" value="HTH_CROC1"/>
    <property type="match status" value="1"/>
</dbReference>
<dbReference type="InterPro" id="IPR001387">
    <property type="entry name" value="Cro/C1-type_HTH"/>
</dbReference>
<dbReference type="CDD" id="cd00093">
    <property type="entry name" value="HTH_XRE"/>
    <property type="match status" value="1"/>
</dbReference>
<evidence type="ECO:0000313" key="2">
    <source>
        <dbReference type="EMBL" id="KKQ74523.1"/>
    </source>
</evidence>
<reference evidence="2 3" key="1">
    <citation type="journal article" date="2015" name="Nature">
        <title>rRNA introns, odd ribosomes, and small enigmatic genomes across a large radiation of phyla.</title>
        <authorList>
            <person name="Brown C.T."/>
            <person name="Hug L.A."/>
            <person name="Thomas B.C."/>
            <person name="Sharon I."/>
            <person name="Castelle C.J."/>
            <person name="Singh A."/>
            <person name="Wilkins M.J."/>
            <person name="Williams K.H."/>
            <person name="Banfield J.F."/>
        </authorList>
    </citation>
    <scope>NUCLEOTIDE SEQUENCE [LARGE SCALE GENOMIC DNA]</scope>
</reference>
<feature type="domain" description="HTH cro/C1-type" evidence="1">
    <location>
        <begin position="34"/>
        <end position="88"/>
    </location>
</feature>
<dbReference type="Pfam" id="PF01381">
    <property type="entry name" value="HTH_3"/>
    <property type="match status" value="1"/>
</dbReference>
<proteinExistence type="predicted"/>
<gene>
    <name evidence="2" type="ORF">US96_C0030G0003</name>
</gene>
<comment type="caution">
    <text evidence="2">The sequence shown here is derived from an EMBL/GenBank/DDBJ whole genome shotgun (WGS) entry which is preliminary data.</text>
</comment>
<evidence type="ECO:0000259" key="1">
    <source>
        <dbReference type="PROSITE" id="PS50943"/>
    </source>
</evidence>
<dbReference type="InterPro" id="IPR010982">
    <property type="entry name" value="Lambda_DNA-bd_dom_sf"/>
</dbReference>
<dbReference type="SUPFAM" id="SSF47413">
    <property type="entry name" value="lambda repressor-like DNA-binding domains"/>
    <property type="match status" value="1"/>
</dbReference>
<dbReference type="Proteomes" id="UP000034181">
    <property type="component" value="Unassembled WGS sequence"/>
</dbReference>
<organism evidence="2 3">
    <name type="scientific">Candidatus Woesebacteria bacterium GW2011_GWB1_38_5b</name>
    <dbReference type="NCBI Taxonomy" id="1618569"/>
    <lineage>
        <taxon>Bacteria</taxon>
        <taxon>Candidatus Woeseibacteriota</taxon>
    </lineage>
</organism>
<dbReference type="GO" id="GO:0003677">
    <property type="term" value="F:DNA binding"/>
    <property type="evidence" value="ECO:0007669"/>
    <property type="project" value="InterPro"/>
</dbReference>
<evidence type="ECO:0000313" key="3">
    <source>
        <dbReference type="Proteomes" id="UP000034181"/>
    </source>
</evidence>
<name>A0A0G0K466_9BACT</name>
<accession>A0A0G0K466</accession>
<dbReference type="Gene3D" id="1.10.260.40">
    <property type="entry name" value="lambda repressor-like DNA-binding domains"/>
    <property type="match status" value="1"/>
</dbReference>
<dbReference type="EMBL" id="LBUZ01000030">
    <property type="protein sequence ID" value="KKQ74523.1"/>
    <property type="molecule type" value="Genomic_DNA"/>
</dbReference>